<evidence type="ECO:0000313" key="1">
    <source>
        <dbReference type="EMBL" id="KAI5662654.1"/>
    </source>
</evidence>
<organism evidence="1 2">
    <name type="scientific">Catharanthus roseus</name>
    <name type="common">Madagascar periwinkle</name>
    <name type="synonym">Vinca rosea</name>
    <dbReference type="NCBI Taxonomy" id="4058"/>
    <lineage>
        <taxon>Eukaryota</taxon>
        <taxon>Viridiplantae</taxon>
        <taxon>Streptophyta</taxon>
        <taxon>Embryophyta</taxon>
        <taxon>Tracheophyta</taxon>
        <taxon>Spermatophyta</taxon>
        <taxon>Magnoliopsida</taxon>
        <taxon>eudicotyledons</taxon>
        <taxon>Gunneridae</taxon>
        <taxon>Pentapetalae</taxon>
        <taxon>asterids</taxon>
        <taxon>lamiids</taxon>
        <taxon>Gentianales</taxon>
        <taxon>Apocynaceae</taxon>
        <taxon>Rauvolfioideae</taxon>
        <taxon>Vinceae</taxon>
        <taxon>Catharanthinae</taxon>
        <taxon>Catharanthus</taxon>
    </lineage>
</organism>
<gene>
    <name evidence="1" type="ORF">M9H77_21977</name>
</gene>
<comment type="caution">
    <text evidence="1">The sequence shown here is derived from an EMBL/GenBank/DDBJ whole genome shotgun (WGS) entry which is preliminary data.</text>
</comment>
<dbReference type="EMBL" id="CM044705">
    <property type="protein sequence ID" value="KAI5662654.1"/>
    <property type="molecule type" value="Genomic_DNA"/>
</dbReference>
<protein>
    <submittedName>
        <fullName evidence="1">Uncharacterized protein</fullName>
    </submittedName>
</protein>
<name>A0ACC0AR71_CATRO</name>
<evidence type="ECO:0000313" key="2">
    <source>
        <dbReference type="Proteomes" id="UP001060085"/>
    </source>
</evidence>
<keyword evidence="2" id="KW-1185">Reference proteome</keyword>
<reference evidence="2" key="1">
    <citation type="journal article" date="2023" name="Nat. Plants">
        <title>Single-cell RNA sequencing provides a high-resolution roadmap for understanding the multicellular compartmentation of specialized metabolism.</title>
        <authorList>
            <person name="Sun S."/>
            <person name="Shen X."/>
            <person name="Li Y."/>
            <person name="Li Y."/>
            <person name="Wang S."/>
            <person name="Li R."/>
            <person name="Zhang H."/>
            <person name="Shen G."/>
            <person name="Guo B."/>
            <person name="Wei J."/>
            <person name="Xu J."/>
            <person name="St-Pierre B."/>
            <person name="Chen S."/>
            <person name="Sun C."/>
        </authorList>
    </citation>
    <scope>NUCLEOTIDE SEQUENCE [LARGE SCALE GENOMIC DNA]</scope>
</reference>
<sequence length="106" mass="12048">MSGYPVQSPRDLELDIKGDTMKNLGNLGGWFVGGIIVSNYHAKIGLEVVDIFEPFEPSKEKRPYAGERYKRLQFWANVSRSVVRLCNSTILDLVIYITAQIGFPRR</sequence>
<dbReference type="Proteomes" id="UP001060085">
    <property type="component" value="Linkage Group LG05"/>
</dbReference>
<accession>A0ACC0AR71</accession>
<proteinExistence type="predicted"/>